<evidence type="ECO:0000256" key="15">
    <source>
        <dbReference type="ARBA" id="ARBA00023012"/>
    </source>
</evidence>
<sequence length="343" mass="37909">MTDEFRLLAQGVVEYAIFMVDVDGLVTGWNPGAERITGYRADEIIGEHISRFYAPEAAADGRPEADLAMASADGRHVIEDWRVRRGGERFWAHVVTTPLRDEDGRLLGFGKVVRDLSAQADADDGYADLRRTFAHLVRAQETERRRIAWDVHDDSIQSMIAASMRLQVLIGQQPEATRQVLVELDASIQAAVRRLRVLVAYLRPPTLDGSDLVASLRGYLEEVVAGWGLAYTLRHELTMEPSPEVVVNVFRIAQEALVNVHKHARAAGVEVSLTEQQNGLLVRISDDGIGIAASVSAVRGEHIGMIAMRERAEAVRGWLNVESQPGEGTTVEFWVPGAAWEND</sequence>
<keyword evidence="8" id="KW-0597">Phosphoprotein</keyword>
<proteinExistence type="predicted"/>
<protein>
    <recommendedName>
        <fullName evidence="5">Oxygen sensor histidine kinase NreB</fullName>
        <ecNumber evidence="4">2.7.13.3</ecNumber>
    </recommendedName>
    <alternativeName>
        <fullName evidence="18">Nitrogen regulation protein B</fullName>
    </alternativeName>
</protein>
<dbReference type="InterPro" id="IPR000014">
    <property type="entry name" value="PAS"/>
</dbReference>
<keyword evidence="11" id="KW-0547">Nucleotide-binding</keyword>
<dbReference type="GO" id="GO:0016020">
    <property type="term" value="C:membrane"/>
    <property type="evidence" value="ECO:0007669"/>
    <property type="project" value="InterPro"/>
</dbReference>
<evidence type="ECO:0000256" key="4">
    <source>
        <dbReference type="ARBA" id="ARBA00012438"/>
    </source>
</evidence>
<evidence type="ECO:0000256" key="1">
    <source>
        <dbReference type="ARBA" id="ARBA00000085"/>
    </source>
</evidence>
<dbReference type="EMBL" id="FNON01000005">
    <property type="protein sequence ID" value="SDY33924.1"/>
    <property type="molecule type" value="Genomic_DNA"/>
</dbReference>
<dbReference type="SUPFAM" id="SSF55874">
    <property type="entry name" value="ATPase domain of HSP90 chaperone/DNA topoisomerase II/histidine kinase"/>
    <property type="match status" value="1"/>
</dbReference>
<keyword evidence="15" id="KW-0902">Two-component regulatory system</keyword>
<dbReference type="GO" id="GO:0005737">
    <property type="term" value="C:cytoplasm"/>
    <property type="evidence" value="ECO:0007669"/>
    <property type="project" value="UniProtKB-SubCell"/>
</dbReference>
<dbReference type="InterPro" id="IPR035965">
    <property type="entry name" value="PAS-like_dom_sf"/>
</dbReference>
<dbReference type="InterPro" id="IPR003594">
    <property type="entry name" value="HATPase_dom"/>
</dbReference>
<comment type="catalytic activity">
    <reaction evidence="1">
        <text>ATP + protein L-histidine = ADP + protein N-phospho-L-histidine.</text>
        <dbReference type="EC" id="2.7.13.3"/>
    </reaction>
</comment>
<dbReference type="Gene3D" id="3.30.565.10">
    <property type="entry name" value="Histidine kinase-like ATPase, C-terminal domain"/>
    <property type="match status" value="1"/>
</dbReference>
<keyword evidence="16" id="KW-0411">Iron-sulfur</keyword>
<evidence type="ECO:0000259" key="19">
    <source>
        <dbReference type="PROSITE" id="PS50109"/>
    </source>
</evidence>
<evidence type="ECO:0000256" key="5">
    <source>
        <dbReference type="ARBA" id="ARBA00017322"/>
    </source>
</evidence>
<evidence type="ECO:0000256" key="10">
    <source>
        <dbReference type="ARBA" id="ARBA00022723"/>
    </source>
</evidence>
<feature type="domain" description="PAS" evidence="20">
    <location>
        <begin position="1"/>
        <end position="56"/>
    </location>
</feature>
<dbReference type="RefSeq" id="WP_091292345.1">
    <property type="nucleotide sequence ID" value="NZ_FNON01000005.1"/>
</dbReference>
<dbReference type="GO" id="GO:0046983">
    <property type="term" value="F:protein dimerization activity"/>
    <property type="evidence" value="ECO:0007669"/>
    <property type="project" value="InterPro"/>
</dbReference>
<dbReference type="SUPFAM" id="SSF55785">
    <property type="entry name" value="PYP-like sensor domain (PAS domain)"/>
    <property type="match status" value="1"/>
</dbReference>
<evidence type="ECO:0000256" key="14">
    <source>
        <dbReference type="ARBA" id="ARBA00023004"/>
    </source>
</evidence>
<comment type="subcellular location">
    <subcellularLocation>
        <location evidence="3">Cytoplasm</location>
    </subcellularLocation>
</comment>
<gene>
    <name evidence="22" type="ORF">SAMN05421504_105215</name>
</gene>
<evidence type="ECO:0000313" key="22">
    <source>
        <dbReference type="EMBL" id="SDY33924.1"/>
    </source>
</evidence>
<evidence type="ECO:0000256" key="8">
    <source>
        <dbReference type="ARBA" id="ARBA00022553"/>
    </source>
</evidence>
<dbReference type="GO" id="GO:0000155">
    <property type="term" value="F:phosphorelay sensor kinase activity"/>
    <property type="evidence" value="ECO:0007669"/>
    <property type="project" value="InterPro"/>
</dbReference>
<dbReference type="Gene3D" id="3.30.450.20">
    <property type="entry name" value="PAS domain"/>
    <property type="match status" value="1"/>
</dbReference>
<dbReference type="InterPro" id="IPR000700">
    <property type="entry name" value="PAS-assoc_C"/>
</dbReference>
<name>A0A1H3J406_9PSEU</name>
<evidence type="ECO:0000256" key="2">
    <source>
        <dbReference type="ARBA" id="ARBA00001966"/>
    </source>
</evidence>
<dbReference type="AlphaFoldDB" id="A0A1H3J406"/>
<dbReference type="Gene3D" id="1.20.5.1930">
    <property type="match status" value="1"/>
</dbReference>
<dbReference type="STRING" id="589385.SAMN05421504_105215"/>
<evidence type="ECO:0000256" key="17">
    <source>
        <dbReference type="ARBA" id="ARBA00024827"/>
    </source>
</evidence>
<keyword evidence="9" id="KW-0808">Transferase</keyword>
<dbReference type="PROSITE" id="PS50109">
    <property type="entry name" value="HIS_KIN"/>
    <property type="match status" value="1"/>
</dbReference>
<comment type="function">
    <text evidence="17">Member of the two-component regulatory system NreB/NreC involved in the control of dissimilatory nitrate/nitrite reduction in response to oxygen. NreB functions as a direct oxygen sensor histidine kinase which is autophosphorylated, in the absence of oxygen, probably at the conserved histidine residue, and transfers its phosphate group probably to a conserved aspartate residue of NreC. NreB/NreC activates the expression of the nitrate (narGHJI) and nitrite (nir) reductase operons, as well as the putative nitrate transporter gene narT.</text>
</comment>
<evidence type="ECO:0000256" key="9">
    <source>
        <dbReference type="ARBA" id="ARBA00022679"/>
    </source>
</evidence>
<dbReference type="InterPro" id="IPR001610">
    <property type="entry name" value="PAC"/>
</dbReference>
<keyword evidence="6" id="KW-0004">4Fe-4S</keyword>
<keyword evidence="7" id="KW-0963">Cytoplasm</keyword>
<dbReference type="CDD" id="cd16917">
    <property type="entry name" value="HATPase_UhpB-NarQ-NarX-like"/>
    <property type="match status" value="1"/>
</dbReference>
<keyword evidence="14" id="KW-0408">Iron</keyword>
<dbReference type="PROSITE" id="PS50112">
    <property type="entry name" value="PAS"/>
    <property type="match status" value="1"/>
</dbReference>
<dbReference type="PRINTS" id="PR00344">
    <property type="entry name" value="BCTRLSENSOR"/>
</dbReference>
<dbReference type="InterPro" id="IPR050482">
    <property type="entry name" value="Sensor_HK_TwoCompSys"/>
</dbReference>
<dbReference type="SMART" id="SM00086">
    <property type="entry name" value="PAC"/>
    <property type="match status" value="1"/>
</dbReference>
<dbReference type="InterPro" id="IPR036890">
    <property type="entry name" value="HATPase_C_sf"/>
</dbReference>
<dbReference type="Pfam" id="PF02518">
    <property type="entry name" value="HATPase_c"/>
    <property type="match status" value="1"/>
</dbReference>
<evidence type="ECO:0000259" key="20">
    <source>
        <dbReference type="PROSITE" id="PS50112"/>
    </source>
</evidence>
<dbReference type="PROSITE" id="PS50113">
    <property type="entry name" value="PAC"/>
    <property type="match status" value="1"/>
</dbReference>
<evidence type="ECO:0000259" key="21">
    <source>
        <dbReference type="PROSITE" id="PS50113"/>
    </source>
</evidence>
<dbReference type="GO" id="GO:0051539">
    <property type="term" value="F:4 iron, 4 sulfur cluster binding"/>
    <property type="evidence" value="ECO:0007669"/>
    <property type="project" value="UniProtKB-KW"/>
</dbReference>
<keyword evidence="10" id="KW-0479">Metal-binding</keyword>
<accession>A0A1H3J406</accession>
<dbReference type="CDD" id="cd00130">
    <property type="entry name" value="PAS"/>
    <property type="match status" value="1"/>
</dbReference>
<dbReference type="Proteomes" id="UP000199515">
    <property type="component" value="Unassembled WGS sequence"/>
</dbReference>
<dbReference type="Pfam" id="PF07730">
    <property type="entry name" value="HisKA_3"/>
    <property type="match status" value="1"/>
</dbReference>
<evidence type="ECO:0000256" key="7">
    <source>
        <dbReference type="ARBA" id="ARBA00022490"/>
    </source>
</evidence>
<dbReference type="Pfam" id="PF13426">
    <property type="entry name" value="PAS_9"/>
    <property type="match status" value="1"/>
</dbReference>
<evidence type="ECO:0000256" key="13">
    <source>
        <dbReference type="ARBA" id="ARBA00022840"/>
    </source>
</evidence>
<dbReference type="EC" id="2.7.13.3" evidence="4"/>
<dbReference type="InterPro" id="IPR004358">
    <property type="entry name" value="Sig_transdc_His_kin-like_C"/>
</dbReference>
<evidence type="ECO:0000256" key="16">
    <source>
        <dbReference type="ARBA" id="ARBA00023014"/>
    </source>
</evidence>
<reference evidence="22 23" key="1">
    <citation type="submission" date="2016-10" db="EMBL/GenBank/DDBJ databases">
        <authorList>
            <person name="de Groot N.N."/>
        </authorList>
    </citation>
    <scope>NUCLEOTIDE SEQUENCE [LARGE SCALE GENOMIC DNA]</scope>
    <source>
        <strain evidence="22 23">CPCC 202699</strain>
    </source>
</reference>
<dbReference type="PANTHER" id="PTHR24421:SF10">
    <property type="entry name" value="NITRATE_NITRITE SENSOR PROTEIN NARQ"/>
    <property type="match status" value="1"/>
</dbReference>
<dbReference type="GO" id="GO:0046872">
    <property type="term" value="F:metal ion binding"/>
    <property type="evidence" value="ECO:0007669"/>
    <property type="project" value="UniProtKB-KW"/>
</dbReference>
<dbReference type="PANTHER" id="PTHR24421">
    <property type="entry name" value="NITRATE/NITRITE SENSOR PROTEIN NARX-RELATED"/>
    <property type="match status" value="1"/>
</dbReference>
<feature type="domain" description="Histidine kinase" evidence="19">
    <location>
        <begin position="251"/>
        <end position="339"/>
    </location>
</feature>
<evidence type="ECO:0000256" key="6">
    <source>
        <dbReference type="ARBA" id="ARBA00022485"/>
    </source>
</evidence>
<keyword evidence="23" id="KW-1185">Reference proteome</keyword>
<dbReference type="SMART" id="SM00387">
    <property type="entry name" value="HATPase_c"/>
    <property type="match status" value="1"/>
</dbReference>
<keyword evidence="13" id="KW-0067">ATP-binding</keyword>
<evidence type="ECO:0000256" key="12">
    <source>
        <dbReference type="ARBA" id="ARBA00022777"/>
    </source>
</evidence>
<keyword evidence="12" id="KW-0418">Kinase</keyword>
<dbReference type="SMART" id="SM00091">
    <property type="entry name" value="PAS"/>
    <property type="match status" value="1"/>
</dbReference>
<evidence type="ECO:0000313" key="23">
    <source>
        <dbReference type="Proteomes" id="UP000199515"/>
    </source>
</evidence>
<dbReference type="InterPro" id="IPR011712">
    <property type="entry name" value="Sig_transdc_His_kin_sub3_dim/P"/>
</dbReference>
<dbReference type="GO" id="GO:0005524">
    <property type="term" value="F:ATP binding"/>
    <property type="evidence" value="ECO:0007669"/>
    <property type="project" value="UniProtKB-KW"/>
</dbReference>
<dbReference type="NCBIfam" id="TIGR00229">
    <property type="entry name" value="sensory_box"/>
    <property type="match status" value="1"/>
</dbReference>
<evidence type="ECO:0000256" key="18">
    <source>
        <dbReference type="ARBA" id="ARBA00030800"/>
    </source>
</evidence>
<evidence type="ECO:0000256" key="3">
    <source>
        <dbReference type="ARBA" id="ARBA00004496"/>
    </source>
</evidence>
<dbReference type="OrthoDB" id="9764154at2"/>
<comment type="cofactor">
    <cofactor evidence="2">
        <name>[4Fe-4S] cluster</name>
        <dbReference type="ChEBI" id="CHEBI:49883"/>
    </cofactor>
</comment>
<feature type="domain" description="PAC" evidence="21">
    <location>
        <begin position="76"/>
        <end position="128"/>
    </location>
</feature>
<dbReference type="InterPro" id="IPR005467">
    <property type="entry name" value="His_kinase_dom"/>
</dbReference>
<evidence type="ECO:0000256" key="11">
    <source>
        <dbReference type="ARBA" id="ARBA00022741"/>
    </source>
</evidence>
<organism evidence="22 23">
    <name type="scientific">Amycolatopsis xylanica</name>
    <dbReference type="NCBI Taxonomy" id="589385"/>
    <lineage>
        <taxon>Bacteria</taxon>
        <taxon>Bacillati</taxon>
        <taxon>Actinomycetota</taxon>
        <taxon>Actinomycetes</taxon>
        <taxon>Pseudonocardiales</taxon>
        <taxon>Pseudonocardiaceae</taxon>
        <taxon>Amycolatopsis</taxon>
    </lineage>
</organism>